<evidence type="ECO:0000259" key="2">
    <source>
        <dbReference type="Pfam" id="PF22936"/>
    </source>
</evidence>
<dbReference type="EMBL" id="BJWL01000022">
    <property type="protein sequence ID" value="GFZ11183.1"/>
    <property type="molecule type" value="Genomic_DNA"/>
</dbReference>
<dbReference type="Proteomes" id="UP000585474">
    <property type="component" value="Unassembled WGS sequence"/>
</dbReference>
<organism evidence="3 4">
    <name type="scientific">Actinidia rufa</name>
    <dbReference type="NCBI Taxonomy" id="165716"/>
    <lineage>
        <taxon>Eukaryota</taxon>
        <taxon>Viridiplantae</taxon>
        <taxon>Streptophyta</taxon>
        <taxon>Embryophyta</taxon>
        <taxon>Tracheophyta</taxon>
        <taxon>Spermatophyta</taxon>
        <taxon>Magnoliopsida</taxon>
        <taxon>eudicotyledons</taxon>
        <taxon>Gunneridae</taxon>
        <taxon>Pentapetalae</taxon>
        <taxon>asterids</taxon>
        <taxon>Ericales</taxon>
        <taxon>Actinidiaceae</taxon>
        <taxon>Actinidia</taxon>
    </lineage>
</organism>
<feature type="compositionally biased region" description="Basic and acidic residues" evidence="1">
    <location>
        <begin position="126"/>
        <end position="137"/>
    </location>
</feature>
<dbReference type="InterPro" id="IPR054722">
    <property type="entry name" value="PolX-like_BBD"/>
</dbReference>
<protein>
    <submittedName>
        <fullName evidence="3">Protein kinase superfamily protein</fullName>
    </submittedName>
</protein>
<evidence type="ECO:0000256" key="1">
    <source>
        <dbReference type="SAM" id="MobiDB-lite"/>
    </source>
</evidence>
<name>A0A7J0GK49_9ERIC</name>
<evidence type="ECO:0000313" key="4">
    <source>
        <dbReference type="Proteomes" id="UP000585474"/>
    </source>
</evidence>
<keyword evidence="4" id="KW-1185">Reference proteome</keyword>
<accession>A0A7J0GK49</accession>
<feature type="region of interest" description="Disordered" evidence="1">
    <location>
        <begin position="120"/>
        <end position="190"/>
    </location>
</feature>
<dbReference type="GO" id="GO:0016301">
    <property type="term" value="F:kinase activity"/>
    <property type="evidence" value="ECO:0007669"/>
    <property type="project" value="UniProtKB-KW"/>
</dbReference>
<gene>
    <name evidence="3" type="ORF">Acr_22g0005810</name>
</gene>
<sequence length="256" mass="28741">MTDSDNDAFLVSSTDENPNWVLDSGSAYHFCRDKKMFSTYAACEGLVRMANNTTNKVVGKGTVHSWLETTPFKTETTKQVVGKGTVRFRMADGRSVTLTEGNKEMLRGRKTKGLYRLEGNVQTGRDAVRHGSSDIRRKNGQGRQQVHTSTQSKRRDTWRSQSSTQGDALRHVRKETNNPVKMNSSTSESNYRFSHTVAVKNSFQLDSRSKGKETASYRSWAQQTEESYQLQLALALRLSAEATCADDPNFLGPRPQ</sequence>
<keyword evidence="3" id="KW-0418">Kinase</keyword>
<proteinExistence type="predicted"/>
<reference evidence="3 4" key="1">
    <citation type="submission" date="2019-07" db="EMBL/GenBank/DDBJ databases">
        <title>De Novo Assembly of kiwifruit Actinidia rufa.</title>
        <authorList>
            <person name="Sugita-Konishi S."/>
            <person name="Sato K."/>
            <person name="Mori E."/>
            <person name="Abe Y."/>
            <person name="Kisaki G."/>
            <person name="Hamano K."/>
            <person name="Suezawa K."/>
            <person name="Otani M."/>
            <person name="Fukuda T."/>
            <person name="Manabe T."/>
            <person name="Gomi K."/>
            <person name="Tabuchi M."/>
            <person name="Akimitsu K."/>
            <person name="Kataoka I."/>
        </authorList>
    </citation>
    <scope>NUCLEOTIDE SEQUENCE [LARGE SCALE GENOMIC DNA]</scope>
    <source>
        <strain evidence="4">cv. Fuchu</strain>
    </source>
</reference>
<comment type="caution">
    <text evidence="3">The sequence shown here is derived from an EMBL/GenBank/DDBJ whole genome shotgun (WGS) entry which is preliminary data.</text>
</comment>
<feature type="compositionally biased region" description="Polar residues" evidence="1">
    <location>
        <begin position="141"/>
        <end position="151"/>
    </location>
</feature>
<evidence type="ECO:0000313" key="3">
    <source>
        <dbReference type="EMBL" id="GFZ11183.1"/>
    </source>
</evidence>
<feature type="compositionally biased region" description="Polar residues" evidence="1">
    <location>
        <begin position="177"/>
        <end position="190"/>
    </location>
</feature>
<dbReference type="AlphaFoldDB" id="A0A7J0GK49"/>
<dbReference type="Pfam" id="PF22936">
    <property type="entry name" value="Pol_BBD"/>
    <property type="match status" value="1"/>
</dbReference>
<feature type="domain" description="Retrovirus-related Pol polyprotein from transposon TNT 1-94-like beta-barrel" evidence="2">
    <location>
        <begin position="20"/>
        <end position="64"/>
    </location>
</feature>
<keyword evidence="3" id="KW-0808">Transferase</keyword>